<proteinExistence type="predicted"/>
<organism evidence="1 2">
    <name type="scientific">Campylobacter jejuni</name>
    <dbReference type="NCBI Taxonomy" id="197"/>
    <lineage>
        <taxon>Bacteria</taxon>
        <taxon>Pseudomonadati</taxon>
        <taxon>Campylobacterota</taxon>
        <taxon>Epsilonproteobacteria</taxon>
        <taxon>Campylobacterales</taxon>
        <taxon>Campylobacteraceae</taxon>
        <taxon>Campylobacter</taxon>
    </lineage>
</organism>
<sequence length="37" mass="4385">SGDLLDGFIQHGNEFKYFDFSKDEYILEKAKKDLMEI</sequence>
<evidence type="ECO:0000313" key="1">
    <source>
        <dbReference type="EMBL" id="MCH3853217.1"/>
    </source>
</evidence>
<feature type="non-terminal residue" evidence="1">
    <location>
        <position position="1"/>
    </location>
</feature>
<evidence type="ECO:0000313" key="2">
    <source>
        <dbReference type="Proteomes" id="UP001199644"/>
    </source>
</evidence>
<comment type="caution">
    <text evidence="1">The sequence shown here is derived from an EMBL/GenBank/DDBJ whole genome shotgun (WGS) entry which is preliminary data.</text>
</comment>
<protein>
    <submittedName>
        <fullName evidence="1">Uncharacterized protein</fullName>
    </submittedName>
</protein>
<dbReference type="RefSeq" id="WP_240381832.1">
    <property type="nucleotide sequence ID" value="NZ_JAJUOL010000768.1"/>
</dbReference>
<dbReference type="AlphaFoldDB" id="A0AAW5EGT0"/>
<gene>
    <name evidence="1" type="ORF">LZC39_14080</name>
</gene>
<reference evidence="1" key="1">
    <citation type="submission" date="2021-12" db="EMBL/GenBank/DDBJ databases">
        <title>Prevalence of phenicol resistance gene fexA in Campylobacter isolated from poultry supply chain.</title>
        <authorList>
            <person name="Tang B."/>
            <person name="Zheng X."/>
            <person name="Lin J."/>
            <person name="Lin R."/>
            <person name="Yang H."/>
            <person name="Shen Z."/>
            <person name="Xia F."/>
        </authorList>
    </citation>
    <scope>NUCLEOTIDE SEQUENCE</scope>
    <source>
        <strain evidence="1">CJHN2011004</strain>
    </source>
</reference>
<name>A0AAW5EGT0_CAMJU</name>
<accession>A0AAW5EGT0</accession>
<dbReference type="EMBL" id="JAJUOL010000768">
    <property type="protein sequence ID" value="MCH3853217.1"/>
    <property type="molecule type" value="Genomic_DNA"/>
</dbReference>
<dbReference type="Proteomes" id="UP001199644">
    <property type="component" value="Unassembled WGS sequence"/>
</dbReference>